<dbReference type="Pfam" id="PF04055">
    <property type="entry name" value="Radical_SAM"/>
    <property type="match status" value="1"/>
</dbReference>
<keyword evidence="3" id="KW-0949">S-adenosyl-L-methionine</keyword>
<evidence type="ECO:0000259" key="7">
    <source>
        <dbReference type="PROSITE" id="PS51918"/>
    </source>
</evidence>
<evidence type="ECO:0000256" key="4">
    <source>
        <dbReference type="ARBA" id="ARBA00022723"/>
    </source>
</evidence>
<name>A0A6N7XZZ2_9FIRM</name>
<protein>
    <submittedName>
        <fullName evidence="8">Radical SAM protein</fullName>
    </submittedName>
</protein>
<dbReference type="GO" id="GO:0046872">
    <property type="term" value="F:metal ion binding"/>
    <property type="evidence" value="ECO:0007669"/>
    <property type="project" value="UniProtKB-KW"/>
</dbReference>
<evidence type="ECO:0000313" key="9">
    <source>
        <dbReference type="Proteomes" id="UP000469523"/>
    </source>
</evidence>
<evidence type="ECO:0000256" key="2">
    <source>
        <dbReference type="ARBA" id="ARBA00022485"/>
    </source>
</evidence>
<dbReference type="EMBL" id="VUNQ01000026">
    <property type="protein sequence ID" value="MSU02174.1"/>
    <property type="molecule type" value="Genomic_DNA"/>
</dbReference>
<keyword evidence="2" id="KW-0004">4Fe-4S</keyword>
<dbReference type="Pfam" id="PF13186">
    <property type="entry name" value="SPASM"/>
    <property type="match status" value="1"/>
</dbReference>
<dbReference type="AlphaFoldDB" id="A0A6N7XZZ2"/>
<evidence type="ECO:0000256" key="1">
    <source>
        <dbReference type="ARBA" id="ARBA00001966"/>
    </source>
</evidence>
<dbReference type="PROSITE" id="PS51918">
    <property type="entry name" value="RADICAL_SAM"/>
    <property type="match status" value="1"/>
</dbReference>
<keyword evidence="4" id="KW-0479">Metal-binding</keyword>
<dbReference type="RefSeq" id="WP_154440825.1">
    <property type="nucleotide sequence ID" value="NZ_JAHLPJ010000001.1"/>
</dbReference>
<dbReference type="CDD" id="cd01335">
    <property type="entry name" value="Radical_SAM"/>
    <property type="match status" value="1"/>
</dbReference>
<evidence type="ECO:0000256" key="5">
    <source>
        <dbReference type="ARBA" id="ARBA00023004"/>
    </source>
</evidence>
<reference evidence="8 9" key="1">
    <citation type="submission" date="2019-09" db="EMBL/GenBank/DDBJ databases">
        <title>In-depth cultivation of the pig gut microbiome towards novel bacterial diversity and tailored functional studies.</title>
        <authorList>
            <person name="Wylensek D."/>
            <person name="Hitch T.C.A."/>
            <person name="Clavel T."/>
        </authorList>
    </citation>
    <scope>NUCLEOTIDE SEQUENCE [LARGE SCALE GENOMIC DNA]</scope>
    <source>
        <strain evidence="8 9">WCA3-693-APC-4?</strain>
    </source>
</reference>
<comment type="caution">
    <text evidence="8">The sequence shown here is derived from an EMBL/GenBank/DDBJ whole genome shotgun (WGS) entry which is preliminary data.</text>
</comment>
<dbReference type="InterPro" id="IPR000385">
    <property type="entry name" value="MoaA_NifB_PqqE_Fe-S-bd_CS"/>
</dbReference>
<dbReference type="PANTHER" id="PTHR43787:SF10">
    <property type="entry name" value="COFACTOR MODIFYING PROTEIN"/>
    <property type="match status" value="1"/>
</dbReference>
<sequence>MKKFKKVYIEITNVCNLQCEFCPTTNRHNRFIEIDEFYHILDEVKGFTDYLYFHVKGEPLLHPDIDKLLDISYDKGFKVNITTNGTLLSKVGDKLLNKPSLRQINISLHSFDGNNGMENKDDYLDNIFSFIKSTKNNKDIIIALRLWNLTEDNVFNKEINKNKEILDRIQLEFNLPFKIEDIINPQKGFKIKDRIYLNQDFEFIWPDLNNEDFGSEGYCYGLRNQIGILVDGTVIPCCLDGEGKIPLGNIYNESLNQILSSTRARNIYEGFSKRVIVEEMCRKCGYRIRFNL</sequence>
<evidence type="ECO:0000256" key="6">
    <source>
        <dbReference type="ARBA" id="ARBA00023014"/>
    </source>
</evidence>
<dbReference type="SFLD" id="SFLDG01067">
    <property type="entry name" value="SPASM/twitch_domain_containing"/>
    <property type="match status" value="1"/>
</dbReference>
<dbReference type="GO" id="GO:0051539">
    <property type="term" value="F:4 iron, 4 sulfur cluster binding"/>
    <property type="evidence" value="ECO:0007669"/>
    <property type="project" value="UniProtKB-KW"/>
</dbReference>
<dbReference type="CDD" id="cd21122">
    <property type="entry name" value="SPASM_rSAM"/>
    <property type="match status" value="1"/>
</dbReference>
<feature type="domain" description="Radical SAM core" evidence="7">
    <location>
        <begin position="1"/>
        <end position="207"/>
    </location>
</feature>
<evidence type="ECO:0000256" key="3">
    <source>
        <dbReference type="ARBA" id="ARBA00022691"/>
    </source>
</evidence>
<dbReference type="InterPro" id="IPR023885">
    <property type="entry name" value="4Fe4S-binding_SPASM_dom"/>
</dbReference>
<dbReference type="Proteomes" id="UP000469523">
    <property type="component" value="Unassembled WGS sequence"/>
</dbReference>
<keyword evidence="6" id="KW-0411">Iron-sulfur</keyword>
<accession>A0A6N7XZZ2</accession>
<proteinExistence type="predicted"/>
<dbReference type="GO" id="GO:0003824">
    <property type="term" value="F:catalytic activity"/>
    <property type="evidence" value="ECO:0007669"/>
    <property type="project" value="InterPro"/>
</dbReference>
<evidence type="ECO:0000313" key="8">
    <source>
        <dbReference type="EMBL" id="MSU02174.1"/>
    </source>
</evidence>
<dbReference type="SFLD" id="SFLDS00029">
    <property type="entry name" value="Radical_SAM"/>
    <property type="match status" value="1"/>
</dbReference>
<dbReference type="InterPro" id="IPR058240">
    <property type="entry name" value="rSAM_sf"/>
</dbReference>
<dbReference type="SUPFAM" id="SSF102114">
    <property type="entry name" value="Radical SAM enzymes"/>
    <property type="match status" value="1"/>
</dbReference>
<gene>
    <name evidence="8" type="ORF">FYJ83_11895</name>
</gene>
<organism evidence="8 9">
    <name type="scientific">Tissierella pigra</name>
    <dbReference type="NCBI Taxonomy" id="2607614"/>
    <lineage>
        <taxon>Bacteria</taxon>
        <taxon>Bacillati</taxon>
        <taxon>Bacillota</taxon>
        <taxon>Tissierellia</taxon>
        <taxon>Tissierellales</taxon>
        <taxon>Tissierellaceae</taxon>
        <taxon>Tissierella</taxon>
    </lineage>
</organism>
<comment type="cofactor">
    <cofactor evidence="1">
        <name>[4Fe-4S] cluster</name>
        <dbReference type="ChEBI" id="CHEBI:49883"/>
    </cofactor>
</comment>
<dbReference type="InterPro" id="IPR013785">
    <property type="entry name" value="Aldolase_TIM"/>
</dbReference>
<dbReference type="PANTHER" id="PTHR43787">
    <property type="entry name" value="FEMO COFACTOR BIOSYNTHESIS PROTEIN NIFB-RELATED"/>
    <property type="match status" value="1"/>
</dbReference>
<keyword evidence="9" id="KW-1185">Reference proteome</keyword>
<dbReference type="InterPro" id="IPR007197">
    <property type="entry name" value="rSAM"/>
</dbReference>
<keyword evidence="5" id="KW-0408">Iron</keyword>
<dbReference type="Gene3D" id="3.20.20.70">
    <property type="entry name" value="Aldolase class I"/>
    <property type="match status" value="1"/>
</dbReference>
<dbReference type="PROSITE" id="PS01305">
    <property type="entry name" value="MOAA_NIFB_PQQE"/>
    <property type="match status" value="1"/>
</dbReference>